<organism evidence="1 2">
    <name type="scientific">Vitreoscilla stercoraria</name>
    <dbReference type="NCBI Taxonomy" id="61"/>
    <lineage>
        <taxon>Bacteria</taxon>
        <taxon>Pseudomonadati</taxon>
        <taxon>Pseudomonadota</taxon>
        <taxon>Betaproteobacteria</taxon>
        <taxon>Neisseriales</taxon>
        <taxon>Neisseriaceae</taxon>
        <taxon>Vitreoscilla</taxon>
    </lineage>
</organism>
<name>A0ABY4ED09_VITST</name>
<reference evidence="1" key="1">
    <citation type="submission" date="2021-12" db="EMBL/GenBank/DDBJ databases">
        <authorList>
            <person name="Veyrier F.J."/>
        </authorList>
    </citation>
    <scope>NUCLEOTIDE SEQUENCE</scope>
    <source>
        <strain evidence="1">SAG 1488-6</strain>
    </source>
</reference>
<keyword evidence="2" id="KW-1185">Reference proteome</keyword>
<dbReference type="RefSeq" id="WP_019957683.1">
    <property type="nucleotide sequence ID" value="NZ_CP091512.1"/>
</dbReference>
<protein>
    <recommendedName>
        <fullName evidence="3">Glycosyltransferase</fullName>
    </recommendedName>
</protein>
<dbReference type="SUPFAM" id="SSF53448">
    <property type="entry name" value="Nucleotide-diphospho-sugar transferases"/>
    <property type="match status" value="1"/>
</dbReference>
<evidence type="ECO:0000313" key="2">
    <source>
        <dbReference type="Proteomes" id="UP000832034"/>
    </source>
</evidence>
<dbReference type="InterPro" id="IPR029044">
    <property type="entry name" value="Nucleotide-diphossugar_trans"/>
</dbReference>
<reference evidence="1" key="2">
    <citation type="journal article" date="2022" name="Res Sq">
        <title>Evolution of multicellular longitudinally dividing oral cavity symbionts (Neisseriaceae).</title>
        <authorList>
            <person name="Nyongesa S."/>
            <person name="Weber P."/>
            <person name="Bernet E."/>
            <person name="Pullido F."/>
            <person name="Nieckarz M."/>
            <person name="Delaby M."/>
            <person name="Nieves C."/>
            <person name="Viehboeck T."/>
            <person name="Krause N."/>
            <person name="Rivera-Millot A."/>
            <person name="Nakamura A."/>
            <person name="Vischer N."/>
            <person name="VanNieuwenhze M."/>
            <person name="Brun Y."/>
            <person name="Cava F."/>
            <person name="Bulgheresi S."/>
            <person name="Veyrier F."/>
        </authorList>
    </citation>
    <scope>NUCLEOTIDE SEQUENCE</scope>
    <source>
        <strain evidence="1">SAG 1488-6</strain>
    </source>
</reference>
<dbReference type="EMBL" id="CP091512">
    <property type="protein sequence ID" value="UOO93332.1"/>
    <property type="molecule type" value="Genomic_DNA"/>
</dbReference>
<accession>A0ABY4ED09</accession>
<sequence length="242" mass="27797">MLVVTVLRQSKKFTPKHAQWIHKQFAPFESICLTDAKHIDGVKTAPLLHDFPGWWSKLELFNPNHPVLGQQDLLYFDIDVVVTGDLQELMNEAKSFTMLSGLSYTNQCNSSIMYIPCEIKEFVWNRFMANPQKHMDECDTPECWGDQGFLSKITQPQQWQHLLPNRIFSYKVDIAQPSMLGYEALRSNGRHLGVPPKDAIVVCFHGYPSPWKTGLSWVPFFSVKESISGKIKAWRAKRKAAK</sequence>
<evidence type="ECO:0000313" key="1">
    <source>
        <dbReference type="EMBL" id="UOO93332.1"/>
    </source>
</evidence>
<proteinExistence type="predicted"/>
<dbReference type="Proteomes" id="UP000832034">
    <property type="component" value="Chromosome"/>
</dbReference>
<evidence type="ECO:0008006" key="3">
    <source>
        <dbReference type="Google" id="ProtNLM"/>
    </source>
</evidence>
<dbReference type="Gene3D" id="3.90.550.10">
    <property type="entry name" value="Spore Coat Polysaccharide Biosynthesis Protein SpsA, Chain A"/>
    <property type="match status" value="1"/>
</dbReference>
<gene>
    <name evidence="1" type="ORF">LVJ81_04700</name>
</gene>